<name>A0AAJ0U2L6_9GAMM</name>
<dbReference type="Proteomes" id="UP001296776">
    <property type="component" value="Unassembled WGS sequence"/>
</dbReference>
<comment type="catalytic activity">
    <reaction evidence="5 6">
        <text>N-terminal L-alanyl-[ribosomal protein bS18] + acetyl-CoA = N-terminal N(alpha)-acetyl-L-alanyl-[ribosomal protein bS18] + CoA + H(+)</text>
        <dbReference type="Rhea" id="RHEA:43756"/>
        <dbReference type="Rhea" id="RHEA-COMP:10676"/>
        <dbReference type="Rhea" id="RHEA-COMP:10677"/>
        <dbReference type="ChEBI" id="CHEBI:15378"/>
        <dbReference type="ChEBI" id="CHEBI:57287"/>
        <dbReference type="ChEBI" id="CHEBI:57288"/>
        <dbReference type="ChEBI" id="CHEBI:64718"/>
        <dbReference type="ChEBI" id="CHEBI:83683"/>
        <dbReference type="EC" id="2.3.1.266"/>
    </reaction>
</comment>
<comment type="function">
    <text evidence="5 6">Acetylates the N-terminal alanine of ribosomal protein bS18.</text>
</comment>
<sequence>MTDADLAAVLSAERASHLAPWSEAIFRDCLRAGYCCLVAERAGEAIGHAVMSVAAGECHVLNLCVVPQAQGRGLGRRLLRRLLALARRRDVDTAFLEVRASNRRAIALYRSEGFDEIGLRKDYYPGVDRKDGGREDALMMARAL</sequence>
<feature type="binding site" evidence="5">
    <location>
        <position position="102"/>
    </location>
    <ligand>
        <name>acetyl-CoA</name>
        <dbReference type="ChEBI" id="CHEBI:57288"/>
    </ligand>
</feature>
<dbReference type="EC" id="2.3.1.266" evidence="5 6"/>
<reference evidence="8" key="1">
    <citation type="submission" date="2017-08" db="EMBL/GenBank/DDBJ databases">
        <authorList>
            <person name="Imhoff J.F."/>
            <person name="Rahn T."/>
            <person name="Kuenzel S."/>
            <person name="Neulinger S.C."/>
        </authorList>
    </citation>
    <scope>NUCLEOTIDE SEQUENCE</scope>
    <source>
        <strain evidence="8">DSM 11080</strain>
    </source>
</reference>
<proteinExistence type="inferred from homology"/>
<dbReference type="SUPFAM" id="SSF55729">
    <property type="entry name" value="Acyl-CoA N-acyltransferases (Nat)"/>
    <property type="match status" value="1"/>
</dbReference>
<evidence type="ECO:0000256" key="4">
    <source>
        <dbReference type="ARBA" id="ARBA00023315"/>
    </source>
</evidence>
<comment type="subcellular location">
    <subcellularLocation>
        <location evidence="5 6">Cytoplasm</location>
    </subcellularLocation>
</comment>
<accession>A0AAJ0U2L6</accession>
<keyword evidence="3 5" id="KW-0808">Transferase</keyword>
<protein>
    <recommendedName>
        <fullName evidence="5 6">[Ribosomal protein bS18]-alanine N-acetyltransferase</fullName>
        <ecNumber evidence="5 6">2.3.1.266</ecNumber>
    </recommendedName>
</protein>
<dbReference type="NCBIfam" id="TIGR01575">
    <property type="entry name" value="rimI"/>
    <property type="match status" value="1"/>
</dbReference>
<dbReference type="InterPro" id="IPR006464">
    <property type="entry name" value="AcTrfase_RimI/Ard1"/>
</dbReference>
<keyword evidence="2 5" id="KW-0963">Cytoplasm</keyword>
<keyword evidence="4 5" id="KW-0012">Acyltransferase</keyword>
<evidence type="ECO:0000259" key="7">
    <source>
        <dbReference type="PROSITE" id="PS51186"/>
    </source>
</evidence>
<dbReference type="AlphaFoldDB" id="A0AAJ0U2L6"/>
<comment type="similarity">
    <text evidence="1 5 6">Belongs to the acetyltransferase family. RimI subfamily.</text>
</comment>
<evidence type="ECO:0000313" key="9">
    <source>
        <dbReference type="Proteomes" id="UP001296776"/>
    </source>
</evidence>
<dbReference type="Gene3D" id="3.40.630.30">
    <property type="match status" value="1"/>
</dbReference>
<dbReference type="InterPro" id="IPR000182">
    <property type="entry name" value="GNAT_dom"/>
</dbReference>
<evidence type="ECO:0000256" key="2">
    <source>
        <dbReference type="ARBA" id="ARBA00022490"/>
    </source>
</evidence>
<dbReference type="EMBL" id="NRSJ01000004">
    <property type="protein sequence ID" value="MBK1703677.1"/>
    <property type="molecule type" value="Genomic_DNA"/>
</dbReference>
<dbReference type="PANTHER" id="PTHR43420">
    <property type="entry name" value="ACETYLTRANSFERASE"/>
    <property type="match status" value="1"/>
</dbReference>
<dbReference type="PROSITE" id="PS51186">
    <property type="entry name" value="GNAT"/>
    <property type="match status" value="1"/>
</dbReference>
<dbReference type="Pfam" id="PF00583">
    <property type="entry name" value="Acetyltransf_1"/>
    <property type="match status" value="1"/>
</dbReference>
<evidence type="ECO:0000256" key="6">
    <source>
        <dbReference type="RuleBase" id="RU363094"/>
    </source>
</evidence>
<dbReference type="HAMAP" id="MF_02210">
    <property type="entry name" value="RimI"/>
    <property type="match status" value="1"/>
</dbReference>
<gene>
    <name evidence="5 8" type="primary">rimI</name>
    <name evidence="8" type="ORF">CKO40_03720</name>
</gene>
<evidence type="ECO:0000256" key="1">
    <source>
        <dbReference type="ARBA" id="ARBA00005395"/>
    </source>
</evidence>
<evidence type="ECO:0000256" key="5">
    <source>
        <dbReference type="HAMAP-Rule" id="MF_02210"/>
    </source>
</evidence>
<feature type="active site" description="Proton donor" evidence="5">
    <location>
        <position position="109"/>
    </location>
</feature>
<dbReference type="InterPro" id="IPR043690">
    <property type="entry name" value="RimI"/>
</dbReference>
<comment type="caution">
    <text evidence="5">Lacks conserved residue(s) required for the propagation of feature annotation.</text>
</comment>
<keyword evidence="9" id="KW-1185">Reference proteome</keyword>
<dbReference type="GO" id="GO:0008999">
    <property type="term" value="F:protein-N-terminal-alanine acetyltransferase activity"/>
    <property type="evidence" value="ECO:0007669"/>
    <property type="project" value="UniProtKB-UniRule"/>
</dbReference>
<comment type="caution">
    <text evidence="8">The sequence shown here is derived from an EMBL/GenBank/DDBJ whole genome shotgun (WGS) entry which is preliminary data.</text>
</comment>
<organism evidence="8 9">
    <name type="scientific">Halochromatium glycolicum</name>
    <dbReference type="NCBI Taxonomy" id="85075"/>
    <lineage>
        <taxon>Bacteria</taxon>
        <taxon>Pseudomonadati</taxon>
        <taxon>Pseudomonadota</taxon>
        <taxon>Gammaproteobacteria</taxon>
        <taxon>Chromatiales</taxon>
        <taxon>Chromatiaceae</taxon>
        <taxon>Halochromatium</taxon>
    </lineage>
</organism>
<dbReference type="InterPro" id="IPR050680">
    <property type="entry name" value="YpeA/RimI_acetyltransf"/>
</dbReference>
<reference evidence="8" key="2">
    <citation type="journal article" date="2020" name="Microorganisms">
        <title>Osmotic Adaptation and Compatible Solute Biosynthesis of Phototrophic Bacteria as Revealed from Genome Analyses.</title>
        <authorList>
            <person name="Imhoff J.F."/>
            <person name="Rahn T."/>
            <person name="Kunzel S."/>
            <person name="Keller A."/>
            <person name="Neulinger S.C."/>
        </authorList>
    </citation>
    <scope>NUCLEOTIDE SEQUENCE</scope>
    <source>
        <strain evidence="8">DSM 11080</strain>
    </source>
</reference>
<evidence type="ECO:0000256" key="3">
    <source>
        <dbReference type="ARBA" id="ARBA00022679"/>
    </source>
</evidence>
<feature type="domain" description="N-acetyltransferase" evidence="7">
    <location>
        <begin position="1"/>
        <end position="144"/>
    </location>
</feature>
<feature type="active site" description="Proton acceptor" evidence="5">
    <location>
        <position position="97"/>
    </location>
</feature>
<dbReference type="GO" id="GO:0005737">
    <property type="term" value="C:cytoplasm"/>
    <property type="evidence" value="ECO:0007669"/>
    <property type="project" value="UniProtKB-SubCell"/>
</dbReference>
<evidence type="ECO:0000313" key="8">
    <source>
        <dbReference type="EMBL" id="MBK1703677.1"/>
    </source>
</evidence>
<dbReference type="InterPro" id="IPR016181">
    <property type="entry name" value="Acyl_CoA_acyltransferase"/>
</dbReference>